<gene>
    <name evidence="3" type="ORF">UV56_C0002G0001</name>
</gene>
<evidence type="ECO:0000313" key="3">
    <source>
        <dbReference type="EMBL" id="KKS80996.1"/>
    </source>
</evidence>
<evidence type="ECO:0000256" key="1">
    <source>
        <dbReference type="SAM" id="MobiDB-lite"/>
    </source>
</evidence>
<name>A0A0G1ED98_9BACT</name>
<feature type="non-terminal residue" evidence="3">
    <location>
        <position position="1"/>
    </location>
</feature>
<dbReference type="AlphaFoldDB" id="A0A0G1ED98"/>
<feature type="transmembrane region" description="Helical" evidence="2">
    <location>
        <begin position="353"/>
        <end position="374"/>
    </location>
</feature>
<keyword evidence="2" id="KW-0472">Membrane</keyword>
<evidence type="ECO:0000313" key="4">
    <source>
        <dbReference type="Proteomes" id="UP000034611"/>
    </source>
</evidence>
<feature type="region of interest" description="Disordered" evidence="1">
    <location>
        <begin position="266"/>
        <end position="285"/>
    </location>
</feature>
<sequence length="725" mass="77802">EEFMQKQEHYWSLVIEHGWVQSALWTIEDGSAKVESISTPTHWEAEEDLINAADTCLSMAVQGFGAVGEEPEKTVFGVPPSWVQDGQIKEEHLNKIKKVCSKLSLKPSGFVVLPEAIAHYMKIEEGTPTSSVIIGLGEETIDVSLFKLGNFIGTVNVARSVSIFDDVVEGLARFADGGPLPSRFLIYDGKEGDLDGARQALVTADWTGLAGKESGGKLKFLHTPKVEVVDPKQKAAAVCLAGASEIAMASGAGSINTLNIAGDKQSLRQDQTEKDGKSGDEFQGQDNLSAEDVGFAVGKDVGSQANTNEPLFQNSSRDYGRSRKFFDLSKLSNFMSGLILSVKKPEFGGRGPLFLGGAAFIILLIAFFAFWWFVPKATVTIYLAPQQIEESVVVSINPKMSTLDLGAKIIPGKIVKTTVSGEKTASATGVETTGEKAKGTVEIRNATNSVVNLNAGALLTAGDLKFVLDDSVSVPAKSSTTEPGTATANVTASDFGSDSNLAKGETFLVSNYPKTDVDALGTSDFSGGSSREVSVVSSEDRQNLESDLTDELLEEGKKEIVSKIQDSDIFISEALTGTSSAKNFSNKVGDEVSTLKLSLNLDVEGLTVSKENLNNFAKEILKDKLPEGFVLRDSQIETGFELEDSENGVWKVRIDYRANLLPEIDTSSIAKKIAGKYPPLAESFISTVPGFKRVEIKIDPSFLPGRLAVLPRIVSRISVEVAAEK</sequence>
<organism evidence="3 4">
    <name type="scientific">Candidatus Woesebacteria bacterium GW2011_GWC1_43_10b</name>
    <dbReference type="NCBI Taxonomy" id="1618585"/>
    <lineage>
        <taxon>Bacteria</taxon>
        <taxon>Candidatus Woeseibacteriota</taxon>
    </lineage>
</organism>
<evidence type="ECO:0000256" key="2">
    <source>
        <dbReference type="SAM" id="Phobius"/>
    </source>
</evidence>
<reference evidence="3 4" key="1">
    <citation type="journal article" date="2015" name="Nature">
        <title>rRNA introns, odd ribosomes, and small enigmatic genomes across a large radiation of phyla.</title>
        <authorList>
            <person name="Brown C.T."/>
            <person name="Hug L.A."/>
            <person name="Thomas B.C."/>
            <person name="Sharon I."/>
            <person name="Castelle C.J."/>
            <person name="Singh A."/>
            <person name="Wilkins M.J."/>
            <person name="Williams K.H."/>
            <person name="Banfield J.F."/>
        </authorList>
    </citation>
    <scope>NUCLEOTIDE SEQUENCE [LARGE SCALE GENOMIC DNA]</scope>
</reference>
<protein>
    <submittedName>
        <fullName evidence="3">Uncharacterized protein</fullName>
    </submittedName>
</protein>
<dbReference type="EMBL" id="LCEY01000002">
    <property type="protein sequence ID" value="KKS80996.1"/>
    <property type="molecule type" value="Genomic_DNA"/>
</dbReference>
<accession>A0A0G1ED98</accession>
<comment type="caution">
    <text evidence="3">The sequence shown here is derived from an EMBL/GenBank/DDBJ whole genome shotgun (WGS) entry which is preliminary data.</text>
</comment>
<keyword evidence="2" id="KW-0812">Transmembrane</keyword>
<keyword evidence="2" id="KW-1133">Transmembrane helix</keyword>
<feature type="compositionally biased region" description="Basic and acidic residues" evidence="1">
    <location>
        <begin position="266"/>
        <end position="280"/>
    </location>
</feature>
<proteinExistence type="predicted"/>
<dbReference type="Proteomes" id="UP000034611">
    <property type="component" value="Unassembled WGS sequence"/>
</dbReference>